<dbReference type="PANTHER" id="PTHR46233">
    <property type="entry name" value="HYDROXYACYLGLUTATHIONE HYDROLASE GLOC"/>
    <property type="match status" value="1"/>
</dbReference>
<keyword evidence="4" id="KW-0862">Zinc</keyword>
<comment type="caution">
    <text evidence="6">The sequence shown here is derived from an EMBL/GenBank/DDBJ whole genome shotgun (WGS) entry which is preliminary data.</text>
</comment>
<dbReference type="Gene3D" id="3.60.15.10">
    <property type="entry name" value="Ribonuclease Z/Hydroxyacylglutathione hydrolase-like"/>
    <property type="match status" value="1"/>
</dbReference>
<proteinExistence type="predicted"/>
<dbReference type="PANTHER" id="PTHR46233:SF3">
    <property type="entry name" value="HYDROXYACYLGLUTATHIONE HYDROLASE GLOC"/>
    <property type="match status" value="1"/>
</dbReference>
<dbReference type="EMBL" id="JAHBCL010000050">
    <property type="protein sequence ID" value="MBS7528651.1"/>
    <property type="molecule type" value="Genomic_DNA"/>
</dbReference>
<dbReference type="SUPFAM" id="SSF56281">
    <property type="entry name" value="Metallo-hydrolase/oxidoreductase"/>
    <property type="match status" value="1"/>
</dbReference>
<accession>A0ABS5PVS1</accession>
<dbReference type="InterPro" id="IPR051453">
    <property type="entry name" value="MBL_Glyoxalase_II"/>
</dbReference>
<gene>
    <name evidence="6" type="ORF">KHM83_18435</name>
</gene>
<dbReference type="InterPro" id="IPR036866">
    <property type="entry name" value="RibonucZ/Hydroxyglut_hydro"/>
</dbReference>
<organism evidence="6 7">
    <name type="scientific">Fusibacter paucivorans</name>
    <dbReference type="NCBI Taxonomy" id="76009"/>
    <lineage>
        <taxon>Bacteria</taxon>
        <taxon>Bacillati</taxon>
        <taxon>Bacillota</taxon>
        <taxon>Clostridia</taxon>
        <taxon>Eubacteriales</taxon>
        <taxon>Eubacteriales Family XII. Incertae Sedis</taxon>
        <taxon>Fusibacter</taxon>
    </lineage>
</organism>
<dbReference type="Pfam" id="PF00753">
    <property type="entry name" value="Lactamase_B"/>
    <property type="match status" value="1"/>
</dbReference>
<evidence type="ECO:0000256" key="1">
    <source>
        <dbReference type="ARBA" id="ARBA00001947"/>
    </source>
</evidence>
<dbReference type="RefSeq" id="WP_213238508.1">
    <property type="nucleotide sequence ID" value="NZ_JAHBCL010000050.1"/>
</dbReference>
<evidence type="ECO:0000259" key="5">
    <source>
        <dbReference type="SMART" id="SM00849"/>
    </source>
</evidence>
<reference evidence="6 7" key="1">
    <citation type="submission" date="2021-05" db="EMBL/GenBank/DDBJ databases">
        <title>Fusibacter ferrireducens sp. nov., an anaerobic, sulfur- and Fe-reducing bacterium isolated from the mangrove sediment.</title>
        <authorList>
            <person name="Qiu D."/>
        </authorList>
    </citation>
    <scope>NUCLEOTIDE SEQUENCE [LARGE SCALE GENOMIC DNA]</scope>
    <source>
        <strain evidence="6 7">DSM 12116</strain>
    </source>
</reference>
<keyword evidence="3" id="KW-0378">Hydrolase</keyword>
<evidence type="ECO:0000313" key="7">
    <source>
        <dbReference type="Proteomes" id="UP000746471"/>
    </source>
</evidence>
<keyword evidence="7" id="KW-1185">Reference proteome</keyword>
<evidence type="ECO:0000256" key="4">
    <source>
        <dbReference type="ARBA" id="ARBA00022833"/>
    </source>
</evidence>
<dbReference type="Proteomes" id="UP000746471">
    <property type="component" value="Unassembled WGS sequence"/>
</dbReference>
<evidence type="ECO:0000256" key="2">
    <source>
        <dbReference type="ARBA" id="ARBA00022723"/>
    </source>
</evidence>
<dbReference type="SMART" id="SM00849">
    <property type="entry name" value="Lactamase_B"/>
    <property type="match status" value="1"/>
</dbReference>
<protein>
    <submittedName>
        <fullName evidence="6">MBL fold metallo-hydrolase</fullName>
    </submittedName>
</protein>
<dbReference type="InterPro" id="IPR001279">
    <property type="entry name" value="Metallo-B-lactamas"/>
</dbReference>
<keyword evidence="2" id="KW-0479">Metal-binding</keyword>
<evidence type="ECO:0000313" key="6">
    <source>
        <dbReference type="EMBL" id="MBS7528651.1"/>
    </source>
</evidence>
<comment type="cofactor">
    <cofactor evidence="1">
        <name>Zn(2+)</name>
        <dbReference type="ChEBI" id="CHEBI:29105"/>
    </cofactor>
</comment>
<evidence type="ECO:0000256" key="3">
    <source>
        <dbReference type="ARBA" id="ARBA00022801"/>
    </source>
</evidence>
<feature type="domain" description="Metallo-beta-lactamase" evidence="5">
    <location>
        <begin position="18"/>
        <end position="207"/>
    </location>
</feature>
<sequence length="299" mass="33613">MKQIHILGNTYCIDTGMTYIPYYKINTHEIVMLDSGWGDGEREGIVELLTRESLRVVGIINSHAHIDHTGNNMFLKQRDGAVIAMSALEASICQSPISMKAYFGGHSLAAVEAHFGDMISDTDIVIMPEDDHVTICNTVFGVIHTPGHSPAHIAIITPDDIAYLGDAIISYEVMKGAKMPYAFILEEDLKSMAKLSELSCRHYIVAHKGHYEVIGSLIQDNIEFYKHRAERVKEVITAPMTQEMLLKAVIEAFDIRIKSIHYQLVIERMMKSFLDYLVTIGEVVVYIDDGFIKYDCVKL</sequence>
<name>A0ABS5PVS1_9FIRM</name>